<dbReference type="Proteomes" id="UP001054821">
    <property type="component" value="Chromosome 8"/>
</dbReference>
<dbReference type="PANTHER" id="PTHR45125">
    <property type="entry name" value="F21J9.4-RELATED"/>
    <property type="match status" value="1"/>
</dbReference>
<name>A0AAD4UVS0_PRUDU</name>
<sequence length="84" mass="9598">MSTKPQRGVNWRPEEDEALCKGWVSVSEDGAIGTNQASDTFWKRVYQKFLENYPALVDPSDEHIKPLLLDPRLLTNNVLFGRHA</sequence>
<dbReference type="EMBL" id="JAJFAZ020000008">
    <property type="protein sequence ID" value="KAI5313694.1"/>
    <property type="molecule type" value="Genomic_DNA"/>
</dbReference>
<evidence type="ECO:0000313" key="2">
    <source>
        <dbReference type="Proteomes" id="UP001054821"/>
    </source>
</evidence>
<gene>
    <name evidence="1" type="ORF">L3X38_042870</name>
</gene>
<protein>
    <submittedName>
        <fullName evidence="1">Uncharacterized protein</fullName>
    </submittedName>
</protein>
<dbReference type="AlphaFoldDB" id="A0AAD4UVS0"/>
<dbReference type="PANTHER" id="PTHR45125:SF3">
    <property type="entry name" value="NO-APICAL-MERISTEM-ASSOCIATED CARBOXY-TERMINAL DOMAIN PROTEIN"/>
    <property type="match status" value="1"/>
</dbReference>
<organism evidence="1 2">
    <name type="scientific">Prunus dulcis</name>
    <name type="common">Almond</name>
    <name type="synonym">Amygdalus dulcis</name>
    <dbReference type="NCBI Taxonomy" id="3755"/>
    <lineage>
        <taxon>Eukaryota</taxon>
        <taxon>Viridiplantae</taxon>
        <taxon>Streptophyta</taxon>
        <taxon>Embryophyta</taxon>
        <taxon>Tracheophyta</taxon>
        <taxon>Spermatophyta</taxon>
        <taxon>Magnoliopsida</taxon>
        <taxon>eudicotyledons</taxon>
        <taxon>Gunneridae</taxon>
        <taxon>Pentapetalae</taxon>
        <taxon>rosids</taxon>
        <taxon>fabids</taxon>
        <taxon>Rosales</taxon>
        <taxon>Rosaceae</taxon>
        <taxon>Amygdaloideae</taxon>
        <taxon>Amygdaleae</taxon>
        <taxon>Prunus</taxon>
    </lineage>
</organism>
<evidence type="ECO:0000313" key="1">
    <source>
        <dbReference type="EMBL" id="KAI5313694.1"/>
    </source>
</evidence>
<proteinExistence type="predicted"/>
<keyword evidence="2" id="KW-1185">Reference proteome</keyword>
<comment type="caution">
    <text evidence="1">The sequence shown here is derived from an EMBL/GenBank/DDBJ whole genome shotgun (WGS) entry which is preliminary data.</text>
</comment>
<accession>A0AAD4UVS0</accession>
<reference evidence="1 2" key="1">
    <citation type="journal article" date="2022" name="G3 (Bethesda)">
        <title>Whole-genome sequence and methylome profiling of the almond [Prunus dulcis (Mill.) D.A. Webb] cultivar 'Nonpareil'.</title>
        <authorList>
            <person name="D'Amico-Willman K.M."/>
            <person name="Ouma W.Z."/>
            <person name="Meulia T."/>
            <person name="Sideli G.M."/>
            <person name="Gradziel T.M."/>
            <person name="Fresnedo-Ramirez J."/>
        </authorList>
    </citation>
    <scope>NUCLEOTIDE SEQUENCE [LARGE SCALE GENOMIC DNA]</scope>
    <source>
        <strain evidence="1">Clone GOH B32 T37-40</strain>
    </source>
</reference>